<protein>
    <submittedName>
        <fullName evidence="1">Uncharacterized protein</fullName>
    </submittedName>
</protein>
<evidence type="ECO:0000313" key="2">
    <source>
        <dbReference type="Proteomes" id="UP000321150"/>
    </source>
</evidence>
<dbReference type="AlphaFoldDB" id="A0A511YFY7"/>
<accession>A0A511YFY7</accession>
<evidence type="ECO:0000313" key="1">
    <source>
        <dbReference type="EMBL" id="GEN74108.1"/>
    </source>
</evidence>
<dbReference type="Proteomes" id="UP000321150">
    <property type="component" value="Unassembled WGS sequence"/>
</dbReference>
<reference evidence="1 2" key="1">
    <citation type="submission" date="2019-07" db="EMBL/GenBank/DDBJ databases">
        <title>Whole genome shotgun sequence of Chryseobacterium lathyri NBRC 105250.</title>
        <authorList>
            <person name="Hosoyama A."/>
            <person name="Uohara A."/>
            <person name="Ohji S."/>
            <person name="Ichikawa N."/>
        </authorList>
    </citation>
    <scope>NUCLEOTIDE SEQUENCE [LARGE SCALE GENOMIC DNA]</scope>
    <source>
        <strain evidence="1 2">NBRC 105250</strain>
    </source>
</reference>
<sequence length="143" mass="16686">MKTLFETTINKKDTCLSYALKRTGTQTSVEFVEGLEYEFDIIPVKETKLEVGDIIAWEKKEKFMMCATRIMAPRKDNVSEMKFEEVDTRFHIGVIENKCMISDLTRTTNEYMVPSIRKRNISLVPTDSQKECPFPDFVIRKKT</sequence>
<proteinExistence type="predicted"/>
<gene>
    <name evidence="1" type="ORF">CLA01_41800</name>
</gene>
<dbReference type="EMBL" id="BJYI01000026">
    <property type="protein sequence ID" value="GEN74108.1"/>
    <property type="molecule type" value="Genomic_DNA"/>
</dbReference>
<name>A0A511YFY7_9FLAO</name>
<organism evidence="1 2">
    <name type="scientific">Chryseobacterium lathyri</name>
    <dbReference type="NCBI Taxonomy" id="395933"/>
    <lineage>
        <taxon>Bacteria</taxon>
        <taxon>Pseudomonadati</taxon>
        <taxon>Bacteroidota</taxon>
        <taxon>Flavobacteriia</taxon>
        <taxon>Flavobacteriales</taxon>
        <taxon>Weeksellaceae</taxon>
        <taxon>Chryseobacterium group</taxon>
        <taxon>Chryseobacterium</taxon>
    </lineage>
</organism>
<dbReference type="RefSeq" id="WP_111960173.1">
    <property type="nucleotide sequence ID" value="NZ_BJYI01000026.1"/>
</dbReference>
<comment type="caution">
    <text evidence="1">The sequence shown here is derived from an EMBL/GenBank/DDBJ whole genome shotgun (WGS) entry which is preliminary data.</text>
</comment>